<gene>
    <name evidence="1" type="ORF">MRB53_001997</name>
</gene>
<evidence type="ECO:0000313" key="2">
    <source>
        <dbReference type="Proteomes" id="UP001234297"/>
    </source>
</evidence>
<dbReference type="Proteomes" id="UP001234297">
    <property type="component" value="Chromosome 1"/>
</dbReference>
<dbReference type="EMBL" id="CM056809">
    <property type="protein sequence ID" value="KAJ8648974.1"/>
    <property type="molecule type" value="Genomic_DNA"/>
</dbReference>
<accession>A0ACC2MUV7</accession>
<reference evidence="1 2" key="1">
    <citation type="journal article" date="2022" name="Hortic Res">
        <title>A haplotype resolved chromosomal level avocado genome allows analysis of novel avocado genes.</title>
        <authorList>
            <person name="Nath O."/>
            <person name="Fletcher S.J."/>
            <person name="Hayward A."/>
            <person name="Shaw L.M."/>
            <person name="Masouleh A.K."/>
            <person name="Furtado A."/>
            <person name="Henry R.J."/>
            <person name="Mitter N."/>
        </authorList>
    </citation>
    <scope>NUCLEOTIDE SEQUENCE [LARGE SCALE GENOMIC DNA]</scope>
    <source>
        <strain evidence="2">cv. Hass</strain>
    </source>
</reference>
<evidence type="ECO:0000313" key="1">
    <source>
        <dbReference type="EMBL" id="KAJ8648974.1"/>
    </source>
</evidence>
<comment type="caution">
    <text evidence="1">The sequence shown here is derived from an EMBL/GenBank/DDBJ whole genome shotgun (WGS) entry which is preliminary data.</text>
</comment>
<organism evidence="1 2">
    <name type="scientific">Persea americana</name>
    <name type="common">Avocado</name>
    <dbReference type="NCBI Taxonomy" id="3435"/>
    <lineage>
        <taxon>Eukaryota</taxon>
        <taxon>Viridiplantae</taxon>
        <taxon>Streptophyta</taxon>
        <taxon>Embryophyta</taxon>
        <taxon>Tracheophyta</taxon>
        <taxon>Spermatophyta</taxon>
        <taxon>Magnoliopsida</taxon>
        <taxon>Magnoliidae</taxon>
        <taxon>Laurales</taxon>
        <taxon>Lauraceae</taxon>
        <taxon>Persea</taxon>
    </lineage>
</organism>
<sequence>MLPSSKWWPGGLGNVSTHAVIYAHLITEGPDHGVDGFIVQLLSLDNHLPLSGITIVCIIVNVVRRQFGSQGGGPESQVINYKTQQGHAYTIGLTSPTTITNADRIEECQELCGGHGYVCSNGHPELFDVYIIAHTYEGDTTVLLLQVASFLMKTVSQLVSENQLDGTTT</sequence>
<protein>
    <submittedName>
        <fullName evidence="1">Uncharacterized protein</fullName>
    </submittedName>
</protein>
<keyword evidence="2" id="KW-1185">Reference proteome</keyword>
<name>A0ACC2MUV7_PERAE</name>
<proteinExistence type="predicted"/>